<proteinExistence type="predicted"/>
<gene>
    <name evidence="1" type="ORF">LTRI10_LOCUS11863</name>
</gene>
<dbReference type="EMBL" id="OZ034815">
    <property type="protein sequence ID" value="CAL1369047.1"/>
    <property type="molecule type" value="Genomic_DNA"/>
</dbReference>
<name>A0AAV2D754_9ROSI</name>
<protein>
    <submittedName>
        <fullName evidence="1">Uncharacterized protein</fullName>
    </submittedName>
</protein>
<keyword evidence="2" id="KW-1185">Reference proteome</keyword>
<dbReference type="AlphaFoldDB" id="A0AAV2D754"/>
<evidence type="ECO:0000313" key="2">
    <source>
        <dbReference type="Proteomes" id="UP001497516"/>
    </source>
</evidence>
<sequence>MAIVALAVTSSPPPLIPYTSWPSTVTIVRNHASSLWSVTRTTNSKLCELDIILYGPSYFSPLLKYVTKRDEVDYVMIEEDLVEQEDFIAARESRFIFLVVDARSTLWGWRHSYRDVLLKVRKKLCVSCSTKLSTEDLEAEVFLHLVNNFSSEESGTFLDLWELSNPLDGAGGLELGLNQ</sequence>
<reference evidence="1 2" key="1">
    <citation type="submission" date="2024-04" db="EMBL/GenBank/DDBJ databases">
        <authorList>
            <person name="Fracassetti M."/>
        </authorList>
    </citation>
    <scope>NUCLEOTIDE SEQUENCE [LARGE SCALE GENOMIC DNA]</scope>
</reference>
<dbReference type="Proteomes" id="UP001497516">
    <property type="component" value="Chromosome 2"/>
</dbReference>
<accession>A0AAV2D754</accession>
<evidence type="ECO:0000313" key="1">
    <source>
        <dbReference type="EMBL" id="CAL1369047.1"/>
    </source>
</evidence>
<organism evidence="1 2">
    <name type="scientific">Linum trigynum</name>
    <dbReference type="NCBI Taxonomy" id="586398"/>
    <lineage>
        <taxon>Eukaryota</taxon>
        <taxon>Viridiplantae</taxon>
        <taxon>Streptophyta</taxon>
        <taxon>Embryophyta</taxon>
        <taxon>Tracheophyta</taxon>
        <taxon>Spermatophyta</taxon>
        <taxon>Magnoliopsida</taxon>
        <taxon>eudicotyledons</taxon>
        <taxon>Gunneridae</taxon>
        <taxon>Pentapetalae</taxon>
        <taxon>rosids</taxon>
        <taxon>fabids</taxon>
        <taxon>Malpighiales</taxon>
        <taxon>Linaceae</taxon>
        <taxon>Linum</taxon>
    </lineage>
</organism>
<dbReference type="PANTHER" id="PTHR37203">
    <property type="match status" value="1"/>
</dbReference>
<dbReference type="PANTHER" id="PTHR37203:SF3">
    <property type="entry name" value="SLR0975 PROTEIN"/>
    <property type="match status" value="1"/>
</dbReference>